<dbReference type="RefSeq" id="WP_268597733.1">
    <property type="nucleotide sequence ID" value="NZ_JAROBY010000017.1"/>
</dbReference>
<protein>
    <submittedName>
        <fullName evidence="1">Uncharacterized protein</fullName>
    </submittedName>
</protein>
<dbReference type="EMBL" id="JAROBY010000017">
    <property type="protein sequence ID" value="MEB4794632.1"/>
    <property type="molecule type" value="Genomic_DNA"/>
</dbReference>
<name>A0ABU6DBI6_9BACL</name>
<evidence type="ECO:0000313" key="1">
    <source>
        <dbReference type="EMBL" id="MEB4794632.1"/>
    </source>
</evidence>
<organism evidence="1 2">
    <name type="scientific">Paenibacillus chondroitinus</name>
    <dbReference type="NCBI Taxonomy" id="59842"/>
    <lineage>
        <taxon>Bacteria</taxon>
        <taxon>Bacillati</taxon>
        <taxon>Bacillota</taxon>
        <taxon>Bacilli</taxon>
        <taxon>Bacillales</taxon>
        <taxon>Paenibacillaceae</taxon>
        <taxon>Paenibacillus</taxon>
    </lineage>
</organism>
<comment type="caution">
    <text evidence="1">The sequence shown here is derived from an EMBL/GenBank/DDBJ whole genome shotgun (WGS) entry which is preliminary data.</text>
</comment>
<accession>A0ABU6DBI6</accession>
<keyword evidence="2" id="KW-1185">Reference proteome</keyword>
<dbReference type="Proteomes" id="UP001355653">
    <property type="component" value="Unassembled WGS sequence"/>
</dbReference>
<reference evidence="1 2" key="1">
    <citation type="submission" date="2023-03" db="EMBL/GenBank/DDBJ databases">
        <title>Bacillus Genome Sequencing.</title>
        <authorList>
            <person name="Dunlap C."/>
        </authorList>
    </citation>
    <scope>NUCLEOTIDE SEQUENCE [LARGE SCALE GENOMIC DNA]</scope>
    <source>
        <strain evidence="1 2">NRS-1351</strain>
    </source>
</reference>
<sequence length="44" mass="4822">MSSSSTVKSKQLADEHQLKTISDLTRISGEIRAGMTLELSDLED</sequence>
<evidence type="ECO:0000313" key="2">
    <source>
        <dbReference type="Proteomes" id="UP001355653"/>
    </source>
</evidence>
<proteinExistence type="predicted"/>
<gene>
    <name evidence="1" type="ORF">P5G65_12045</name>
</gene>